<evidence type="ECO:0000313" key="1">
    <source>
        <dbReference type="EnsemblPlants" id="PGSC0003DMT400041305"/>
    </source>
</evidence>
<dbReference type="Gramene" id="PGSC0003DMT400041305">
    <property type="protein sequence ID" value="PGSC0003DMT400041305"/>
    <property type="gene ID" value="PGSC0003DMG400015988"/>
</dbReference>
<dbReference type="STRING" id="4113.M1BB65"/>
<dbReference type="Proteomes" id="UP000011115">
    <property type="component" value="Unassembled WGS sequence"/>
</dbReference>
<evidence type="ECO:0000313" key="2">
    <source>
        <dbReference type="Proteomes" id="UP000011115"/>
    </source>
</evidence>
<reference evidence="1" key="2">
    <citation type="submission" date="2015-06" db="UniProtKB">
        <authorList>
            <consortium name="EnsemblPlants"/>
        </authorList>
    </citation>
    <scope>IDENTIFICATION</scope>
    <source>
        <strain evidence="1">DM1-3 516 R44</strain>
    </source>
</reference>
<protein>
    <submittedName>
        <fullName evidence="1">Uncharacterized protein</fullName>
    </submittedName>
</protein>
<dbReference type="PaxDb" id="4113-PGSC0003DMT400041305"/>
<name>M1BB65_SOLTU</name>
<dbReference type="EnsemblPlants" id="PGSC0003DMT400041305">
    <property type="protein sequence ID" value="PGSC0003DMT400041305"/>
    <property type="gene ID" value="PGSC0003DMG400015988"/>
</dbReference>
<accession>M1BB65</accession>
<dbReference type="AlphaFoldDB" id="M1BB65"/>
<keyword evidence="2" id="KW-1185">Reference proteome</keyword>
<organism evidence="1 2">
    <name type="scientific">Solanum tuberosum</name>
    <name type="common">Potato</name>
    <dbReference type="NCBI Taxonomy" id="4113"/>
    <lineage>
        <taxon>Eukaryota</taxon>
        <taxon>Viridiplantae</taxon>
        <taxon>Streptophyta</taxon>
        <taxon>Embryophyta</taxon>
        <taxon>Tracheophyta</taxon>
        <taxon>Spermatophyta</taxon>
        <taxon>Magnoliopsida</taxon>
        <taxon>eudicotyledons</taxon>
        <taxon>Gunneridae</taxon>
        <taxon>Pentapetalae</taxon>
        <taxon>asterids</taxon>
        <taxon>lamiids</taxon>
        <taxon>Solanales</taxon>
        <taxon>Solanaceae</taxon>
        <taxon>Solanoideae</taxon>
        <taxon>Solaneae</taxon>
        <taxon>Solanum</taxon>
    </lineage>
</organism>
<reference evidence="2" key="1">
    <citation type="journal article" date="2011" name="Nature">
        <title>Genome sequence and analysis of the tuber crop potato.</title>
        <authorList>
            <consortium name="The Potato Genome Sequencing Consortium"/>
        </authorList>
    </citation>
    <scope>NUCLEOTIDE SEQUENCE [LARGE SCALE GENOMIC DNA]</scope>
    <source>
        <strain evidence="2">cv. DM1-3 516 R44</strain>
    </source>
</reference>
<proteinExistence type="predicted"/>
<sequence>MSARETAYFEEYAIIESVTTEIPAEAPQHLEQLKKSFHFRVRVAMAKNRNKRRNGLAAMDVSTDQTVMDAQAMDTSAPTMV</sequence>
<dbReference type="HOGENOM" id="CLU_2578528_0_0_1"/>
<dbReference type="InParanoid" id="M1BB65"/>